<evidence type="ECO:0000313" key="2">
    <source>
        <dbReference type="Proteomes" id="UP000032679"/>
    </source>
</evidence>
<evidence type="ECO:0000313" key="1">
    <source>
        <dbReference type="EMBL" id="GAN55006.1"/>
    </source>
</evidence>
<organism evidence="1 2">
    <name type="scientific">Tanticharoenia sakaeratensis NBRC 103193</name>
    <dbReference type="NCBI Taxonomy" id="1231623"/>
    <lineage>
        <taxon>Bacteria</taxon>
        <taxon>Pseudomonadati</taxon>
        <taxon>Pseudomonadota</taxon>
        <taxon>Alphaproteobacteria</taxon>
        <taxon>Acetobacterales</taxon>
        <taxon>Acetobacteraceae</taxon>
        <taxon>Tanticharoenia</taxon>
    </lineage>
</organism>
<protein>
    <recommendedName>
        <fullName evidence="3">Sel1 repeat family protein</fullName>
    </recommendedName>
</protein>
<reference evidence="1 2" key="1">
    <citation type="submission" date="2012-10" db="EMBL/GenBank/DDBJ databases">
        <title>Genome sequencing of Tanticharoenia sakaeratensis NBRC 103193.</title>
        <authorList>
            <person name="Azuma Y."/>
            <person name="Hadano H."/>
            <person name="Hirakawa H."/>
            <person name="Matsushita K."/>
        </authorList>
    </citation>
    <scope>NUCLEOTIDE SEQUENCE [LARGE SCALE GENOMIC DNA]</scope>
    <source>
        <strain evidence="1 2">NBRC 103193</strain>
    </source>
</reference>
<dbReference type="SUPFAM" id="SSF81901">
    <property type="entry name" value="HCP-like"/>
    <property type="match status" value="3"/>
</dbReference>
<keyword evidence="2" id="KW-1185">Reference proteome</keyword>
<dbReference type="Proteomes" id="UP000032679">
    <property type="component" value="Unassembled WGS sequence"/>
</dbReference>
<dbReference type="InterPro" id="IPR011990">
    <property type="entry name" value="TPR-like_helical_dom_sf"/>
</dbReference>
<dbReference type="AlphaFoldDB" id="A0A0D6MNH9"/>
<dbReference type="PANTHER" id="PTHR11102">
    <property type="entry name" value="SEL-1-LIKE PROTEIN"/>
    <property type="match status" value="1"/>
</dbReference>
<proteinExistence type="predicted"/>
<dbReference type="RefSeq" id="WP_048849791.1">
    <property type="nucleotide sequence ID" value="NZ_BALE01000036.1"/>
</dbReference>
<dbReference type="InterPro" id="IPR050767">
    <property type="entry name" value="Sel1_AlgK"/>
</dbReference>
<evidence type="ECO:0008006" key="3">
    <source>
        <dbReference type="Google" id="ProtNLM"/>
    </source>
</evidence>
<dbReference type="OrthoDB" id="112232at2"/>
<dbReference type="PANTHER" id="PTHR11102:SF160">
    <property type="entry name" value="ERAD-ASSOCIATED E3 UBIQUITIN-PROTEIN LIGASE COMPONENT HRD3"/>
    <property type="match status" value="1"/>
</dbReference>
<dbReference type="Pfam" id="PF08238">
    <property type="entry name" value="Sel1"/>
    <property type="match status" value="12"/>
</dbReference>
<name>A0A0D6MNH9_9PROT</name>
<dbReference type="EMBL" id="BALE01000036">
    <property type="protein sequence ID" value="GAN55006.1"/>
    <property type="molecule type" value="Genomic_DNA"/>
</dbReference>
<comment type="caution">
    <text evidence="1">The sequence shown here is derived from an EMBL/GenBank/DDBJ whole genome shotgun (WGS) entry which is preliminary data.</text>
</comment>
<dbReference type="STRING" id="1231623.Tasa_036_024"/>
<sequence>MSLKQRLAARFSRSARLQYGVSLMESGDAKQGFALLSDVAAAGDPEAQYRVGRAYLDGTGVPPSLEEGARWLRLAAEAGRVDARFTLATLYTIGLPEGMEEGALSLSAKDAPPKRVPDFDKALHWARLAADAGSPDAQALLGYILTVGPEHLRDSTQARSWYEKSAAAGCSQGHLGLGLTFLNEARDDAGLQRAAEQLRFATRGNLGTALYLLGVLNEQGRGMPRDLAAAADYYRRGAERGVPAAQSRYGYMLLEGRGVGRDISRAETWLRRAALSGETEAAALLGDVYARGGDLPPNYLEASNWYRFAADRGHGPAARALGLLYLTGAGVHRDPAEAARWFRISTEAGDQAGMADLGNLVLTGVGTDEERRTLSARFERAANDGDLVGAFNFGVCLAEGVGTVRDERQAAQWMHRAADGVVNAQYWYGRMLIEGRGVEPNVKAGCEWMEKAAEAGMTDAQVVLAQLMITGAAVGGRDHARALELYLAAAERGHVGAMFSAGAIYGGGHDVPEDRVKARAWFKRAAERGNGLAQLMYGRYLVRGLGGPANSVEGREWLVRAQGQGVKDAVAELQRLSGEDQVMRAS</sequence>
<accession>A0A0D6MNH9</accession>
<dbReference type="InterPro" id="IPR006597">
    <property type="entry name" value="Sel1-like"/>
</dbReference>
<dbReference type="Gene3D" id="1.25.40.10">
    <property type="entry name" value="Tetratricopeptide repeat domain"/>
    <property type="match status" value="2"/>
</dbReference>
<dbReference type="SMART" id="SM00671">
    <property type="entry name" value="SEL1"/>
    <property type="match status" value="12"/>
</dbReference>
<gene>
    <name evidence="1" type="ORF">Tasa_036_024</name>
</gene>